<organism evidence="7 8">
    <name type="scientific">Micromonospora vulcania</name>
    <dbReference type="NCBI Taxonomy" id="1441873"/>
    <lineage>
        <taxon>Bacteria</taxon>
        <taxon>Bacillati</taxon>
        <taxon>Actinomycetota</taxon>
        <taxon>Actinomycetes</taxon>
        <taxon>Micromonosporales</taxon>
        <taxon>Micromonosporaceae</taxon>
        <taxon>Micromonospora</taxon>
    </lineage>
</organism>
<dbReference type="InterPro" id="IPR006311">
    <property type="entry name" value="TAT_signal"/>
</dbReference>
<protein>
    <submittedName>
        <fullName evidence="7">Discoidin domain-containing protein</fullName>
    </submittedName>
</protein>
<dbReference type="SUPFAM" id="SSF49785">
    <property type="entry name" value="Galactose-binding domain-like"/>
    <property type="match status" value="2"/>
</dbReference>
<feature type="signal peptide" evidence="4">
    <location>
        <begin position="1"/>
        <end position="36"/>
    </location>
</feature>
<keyword evidence="1" id="KW-0378">Hydrolase</keyword>
<evidence type="ECO:0000256" key="3">
    <source>
        <dbReference type="SAM" id="MobiDB-lite"/>
    </source>
</evidence>
<dbReference type="RefSeq" id="WP_377510830.1">
    <property type="nucleotide sequence ID" value="NZ_JBHSQS010000007.1"/>
</dbReference>
<evidence type="ECO:0000259" key="5">
    <source>
        <dbReference type="PROSITE" id="PS50022"/>
    </source>
</evidence>
<keyword evidence="4" id="KW-0732">Signal</keyword>
<keyword evidence="8" id="KW-1185">Reference proteome</keyword>
<proteinExistence type="predicted"/>
<dbReference type="CDD" id="cd00063">
    <property type="entry name" value="FN3"/>
    <property type="match status" value="1"/>
</dbReference>
<dbReference type="PROSITE" id="PS50022">
    <property type="entry name" value="FA58C_3"/>
    <property type="match status" value="2"/>
</dbReference>
<reference evidence="8" key="1">
    <citation type="journal article" date="2019" name="Int. J. Syst. Evol. Microbiol.">
        <title>The Global Catalogue of Microorganisms (GCM) 10K type strain sequencing project: providing services to taxonomists for standard genome sequencing and annotation.</title>
        <authorList>
            <consortium name="The Broad Institute Genomics Platform"/>
            <consortium name="The Broad Institute Genome Sequencing Center for Infectious Disease"/>
            <person name="Wu L."/>
            <person name="Ma J."/>
        </authorList>
    </citation>
    <scope>NUCLEOTIDE SEQUENCE [LARGE SCALE GENOMIC DNA]</scope>
    <source>
        <strain evidence="8">CGMCC 4.7144</strain>
    </source>
</reference>
<dbReference type="Gene3D" id="3.20.20.80">
    <property type="entry name" value="Glycosidases"/>
    <property type="match status" value="1"/>
</dbReference>
<feature type="domain" description="F5/8 type C" evidence="5">
    <location>
        <begin position="419"/>
        <end position="560"/>
    </location>
</feature>
<accession>A0ABW1H6F1</accession>
<dbReference type="InterPro" id="IPR003961">
    <property type="entry name" value="FN3_dom"/>
</dbReference>
<evidence type="ECO:0000259" key="6">
    <source>
        <dbReference type="PROSITE" id="PS50853"/>
    </source>
</evidence>
<sequence length="797" mass="84724">MAVSRRRFVTSALAGSALAAASTTELLASLTGPAHAASPPGDVVGKVTVGYQGWFSASGDSAPIGGWWHWSRDRFQPPSPSNTTIVSWPDTREYTHTYPTAYPNLGNGSPAVLFSSYDQQTVDTHFRWMQEYGCDTAALQRFNPTGDEGPTRDAMTQKVRSAAERYGRKFYIMYDVTDWLTMQSDIKTDWTTKMLAHTASSAYARQNGKPVVCIWGFGFSEPSRPFAPAPCLEVVNWFKAQGCYVIGGVPTWWRQGIEDSRPGFLDVYHAFNAISPWMVYRARTVEELDSYYNNVNVGDMADCAARGIDYLPCVMPGDLAGGHRKHGDFYWRHIYNMVRLGSQGLYVSMFDEYNEGNQIAKTSETQATTPAGANIRALDEDGVACSADYYLRITADGGRMLKGQLALTPVRPTPPVVGTPPPTGANLAAGRPTSASSQNGPFPASNAVDSNVGSYWESAGGSFPQWWGVDLGASYRIGRLVVRLPGGWETRTQTITVQGSTDGSSFSTIAPAAGFTFDPSTGNTVTRTLPPTTVRFVRLSVGGNTGWPAAQLAQVEVYAATDTPGDTTAPSAPSGLTVTGKTTTSVSLAWTASTDNVGVSGYEVRRGGTVVATVTGTTATVSGLSASTSYSLTVTARDAAGNTSNASNTVTVTTDAPTNADLARGRPTTESGHTQSYGSGNVVDGDPNSYWESVNNAFPQWVQVDLGASSTVGRVVLKLPPSSAWGTRTQTLTVQGSANGTSLSTLVASAGRTFDPASGNQVSLTFPAAQARYVRITVTGNTGWPAGQLSTLEVYAS</sequence>
<dbReference type="SMART" id="SM00060">
    <property type="entry name" value="FN3"/>
    <property type="match status" value="1"/>
</dbReference>
<dbReference type="InterPro" id="IPR000421">
    <property type="entry name" value="FA58C"/>
</dbReference>
<evidence type="ECO:0000256" key="4">
    <source>
        <dbReference type="SAM" id="SignalP"/>
    </source>
</evidence>
<gene>
    <name evidence="7" type="ORF">ACFQGL_13415</name>
</gene>
<feature type="region of interest" description="Disordered" evidence="3">
    <location>
        <begin position="658"/>
        <end position="684"/>
    </location>
</feature>
<dbReference type="EMBL" id="JBHSQS010000007">
    <property type="protein sequence ID" value="MFC5924343.1"/>
    <property type="molecule type" value="Genomic_DNA"/>
</dbReference>
<evidence type="ECO:0000256" key="1">
    <source>
        <dbReference type="ARBA" id="ARBA00023295"/>
    </source>
</evidence>
<dbReference type="PANTHER" id="PTHR45713">
    <property type="entry name" value="FTP DOMAIN-CONTAINING PROTEIN"/>
    <property type="match status" value="1"/>
</dbReference>
<feature type="compositionally biased region" description="Polar residues" evidence="3">
    <location>
        <begin position="668"/>
        <end position="679"/>
    </location>
</feature>
<dbReference type="Gene3D" id="2.60.40.10">
    <property type="entry name" value="Immunoglobulins"/>
    <property type="match status" value="1"/>
</dbReference>
<name>A0ABW1H6F1_9ACTN</name>
<feature type="domain" description="Fibronectin type-III" evidence="6">
    <location>
        <begin position="572"/>
        <end position="657"/>
    </location>
</feature>
<dbReference type="SMART" id="SM00231">
    <property type="entry name" value="FA58C"/>
    <property type="match status" value="2"/>
</dbReference>
<feature type="region of interest" description="Disordered" evidence="3">
    <location>
        <begin position="411"/>
        <end position="442"/>
    </location>
</feature>
<dbReference type="PROSITE" id="PS51318">
    <property type="entry name" value="TAT"/>
    <property type="match status" value="1"/>
</dbReference>
<dbReference type="PROSITE" id="PS50853">
    <property type="entry name" value="FN3"/>
    <property type="match status" value="1"/>
</dbReference>
<dbReference type="Pfam" id="PF00041">
    <property type="entry name" value="fn3"/>
    <property type="match status" value="1"/>
</dbReference>
<dbReference type="Pfam" id="PF22633">
    <property type="entry name" value="F5_F8_type_C_2"/>
    <property type="match status" value="2"/>
</dbReference>
<evidence type="ECO:0000256" key="2">
    <source>
        <dbReference type="ARBA" id="ARBA00023326"/>
    </source>
</evidence>
<dbReference type="InterPro" id="IPR013783">
    <property type="entry name" value="Ig-like_fold"/>
</dbReference>
<keyword evidence="1" id="KW-0326">Glycosidase</keyword>
<dbReference type="SUPFAM" id="SSF49265">
    <property type="entry name" value="Fibronectin type III"/>
    <property type="match status" value="1"/>
</dbReference>
<comment type="caution">
    <text evidence="7">The sequence shown here is derived from an EMBL/GenBank/DDBJ whole genome shotgun (WGS) entry which is preliminary data.</text>
</comment>
<evidence type="ECO:0000313" key="7">
    <source>
        <dbReference type="EMBL" id="MFC5924343.1"/>
    </source>
</evidence>
<dbReference type="InterPro" id="IPR036116">
    <property type="entry name" value="FN3_sf"/>
</dbReference>
<keyword evidence="2" id="KW-0624">Polysaccharide degradation</keyword>
<dbReference type="Proteomes" id="UP001596226">
    <property type="component" value="Unassembled WGS sequence"/>
</dbReference>
<dbReference type="CDD" id="cd11576">
    <property type="entry name" value="GH99_GH71_like_2"/>
    <property type="match status" value="1"/>
</dbReference>
<keyword evidence="2" id="KW-0119">Carbohydrate metabolism</keyword>
<feature type="chain" id="PRO_5045299255" evidence="4">
    <location>
        <begin position="37"/>
        <end position="797"/>
    </location>
</feature>
<feature type="compositionally biased region" description="Pro residues" evidence="3">
    <location>
        <begin position="411"/>
        <end position="423"/>
    </location>
</feature>
<evidence type="ECO:0000313" key="8">
    <source>
        <dbReference type="Proteomes" id="UP001596226"/>
    </source>
</evidence>
<dbReference type="Gene3D" id="2.60.120.260">
    <property type="entry name" value="Galactose-binding domain-like"/>
    <property type="match status" value="2"/>
</dbReference>
<dbReference type="InterPro" id="IPR051941">
    <property type="entry name" value="BG_Antigen-Binding_Lectin"/>
</dbReference>
<dbReference type="InterPro" id="IPR008979">
    <property type="entry name" value="Galactose-bd-like_sf"/>
</dbReference>
<feature type="domain" description="F5/8 type C" evidence="5">
    <location>
        <begin position="645"/>
        <end position="797"/>
    </location>
</feature>
<dbReference type="PANTHER" id="PTHR45713:SF6">
    <property type="entry name" value="F5_8 TYPE C DOMAIN-CONTAINING PROTEIN"/>
    <property type="match status" value="1"/>
</dbReference>